<dbReference type="EMBL" id="AYZO01000026">
    <property type="protein sequence ID" value="KRN10890.1"/>
    <property type="molecule type" value="Genomic_DNA"/>
</dbReference>
<accession>I7K2B4</accession>
<comment type="caution">
    <text evidence="6">The sequence shown here is derived from an EMBL/GenBank/DDBJ whole genome shotgun (WGS) entry which is preliminary data.</text>
</comment>
<dbReference type="InterPro" id="IPR002736">
    <property type="entry name" value="CitG"/>
</dbReference>
<dbReference type="STRING" id="1423751.FC38_GL000900"/>
<dbReference type="RefSeq" id="WP_008474279.1">
    <property type="nucleotide sequence ID" value="NZ_AYZO01000026.1"/>
</dbReference>
<organism evidence="6 8">
    <name type="scientific">Lactobacillus gigeriorum DSM 23908 = CRBIP 24.85</name>
    <dbReference type="NCBI Taxonomy" id="1423751"/>
    <lineage>
        <taxon>Bacteria</taxon>
        <taxon>Bacillati</taxon>
        <taxon>Bacillota</taxon>
        <taxon>Bacilli</taxon>
        <taxon>Lactobacillales</taxon>
        <taxon>Lactobacillaceae</taxon>
        <taxon>Lactobacillus</taxon>
    </lineage>
</organism>
<keyword evidence="2 5" id="KW-0808">Transferase</keyword>
<evidence type="ECO:0000256" key="1">
    <source>
        <dbReference type="ARBA" id="ARBA00001210"/>
    </source>
</evidence>
<name>I7K2B4_9LACO</name>
<evidence type="ECO:0000313" key="9">
    <source>
        <dbReference type="Proteomes" id="UP000051521"/>
    </source>
</evidence>
<dbReference type="EMBL" id="CAKC01000094">
    <property type="protein sequence ID" value="CCI87920.1"/>
    <property type="molecule type" value="Genomic_DNA"/>
</dbReference>
<keyword evidence="4 5" id="KW-0067">ATP-binding</keyword>
<dbReference type="GO" id="GO:0051191">
    <property type="term" value="P:prosthetic group biosynthetic process"/>
    <property type="evidence" value="ECO:0007669"/>
    <property type="project" value="TreeGrafter"/>
</dbReference>
<reference evidence="7 9" key="2">
    <citation type="journal article" date="2015" name="Genome Announc.">
        <title>Expanding the biotechnology potential of lactobacilli through comparative genomics of 213 strains and associated genera.</title>
        <authorList>
            <person name="Sun Z."/>
            <person name="Harris H.M."/>
            <person name="McCann A."/>
            <person name="Guo C."/>
            <person name="Argimon S."/>
            <person name="Zhang W."/>
            <person name="Yang X."/>
            <person name="Jeffery I.B."/>
            <person name="Cooney J.C."/>
            <person name="Kagawa T.F."/>
            <person name="Liu W."/>
            <person name="Song Y."/>
            <person name="Salvetti E."/>
            <person name="Wrobel A."/>
            <person name="Rasinkangas P."/>
            <person name="Parkhill J."/>
            <person name="Rea M.C."/>
            <person name="O'Sullivan O."/>
            <person name="Ritari J."/>
            <person name="Douillard F.P."/>
            <person name="Paul Ross R."/>
            <person name="Yang R."/>
            <person name="Briner A.E."/>
            <person name="Felis G.E."/>
            <person name="de Vos W.M."/>
            <person name="Barrangou R."/>
            <person name="Klaenhammer T.R."/>
            <person name="Caufield P.W."/>
            <person name="Cui Y."/>
            <person name="Zhang H."/>
            <person name="O'Toole P.W."/>
        </authorList>
    </citation>
    <scope>NUCLEOTIDE SEQUENCE [LARGE SCALE GENOMIC DNA]</scope>
    <source>
        <strain evidence="7 9">DSM 23908</strain>
    </source>
</reference>
<dbReference type="OrthoDB" id="114886at2"/>
<dbReference type="PATRIC" id="fig|1423751.3.peg.931"/>
<dbReference type="GO" id="GO:0005524">
    <property type="term" value="F:ATP binding"/>
    <property type="evidence" value="ECO:0007669"/>
    <property type="project" value="UniProtKB-KW"/>
</dbReference>
<dbReference type="InterPro" id="IPR017551">
    <property type="entry name" value="TriPribosyl-deP-CoA_syn_CitG"/>
</dbReference>
<dbReference type="GO" id="GO:0046917">
    <property type="term" value="F:triphosphoribosyl-dephospho-CoA synthase activity"/>
    <property type="evidence" value="ECO:0007669"/>
    <property type="project" value="UniProtKB-UniRule"/>
</dbReference>
<keyword evidence="9" id="KW-1185">Reference proteome</keyword>
<evidence type="ECO:0000256" key="5">
    <source>
        <dbReference type="HAMAP-Rule" id="MF_00397"/>
    </source>
</evidence>
<dbReference type="NCBIfam" id="TIGR03125">
    <property type="entry name" value="citrate_citG"/>
    <property type="match status" value="1"/>
</dbReference>
<evidence type="ECO:0000313" key="6">
    <source>
        <dbReference type="EMBL" id="CCI87920.1"/>
    </source>
</evidence>
<comment type="similarity">
    <text evidence="5">Belongs to the CitG/MdcB family.</text>
</comment>
<comment type="catalytic activity">
    <reaction evidence="1 5">
        <text>3'-dephospho-CoA + ATP = 2'-(5''-triphospho-alpha-D-ribosyl)-3'-dephospho-CoA + adenine</text>
        <dbReference type="Rhea" id="RHEA:15117"/>
        <dbReference type="ChEBI" id="CHEBI:16708"/>
        <dbReference type="ChEBI" id="CHEBI:30616"/>
        <dbReference type="ChEBI" id="CHEBI:57328"/>
        <dbReference type="ChEBI" id="CHEBI:61378"/>
        <dbReference type="EC" id="2.4.2.52"/>
    </reaction>
</comment>
<evidence type="ECO:0000256" key="2">
    <source>
        <dbReference type="ARBA" id="ARBA00022679"/>
    </source>
</evidence>
<dbReference type="EC" id="2.4.2.52" evidence="5"/>
<evidence type="ECO:0000313" key="7">
    <source>
        <dbReference type="EMBL" id="KRN10890.1"/>
    </source>
</evidence>
<dbReference type="Proteomes" id="UP000051521">
    <property type="component" value="Unassembled WGS sequence"/>
</dbReference>
<keyword evidence="3 5" id="KW-0547">Nucleotide-binding</keyword>
<gene>
    <name evidence="5" type="primary">citG</name>
    <name evidence="6" type="ORF">BN52_01160</name>
    <name evidence="7" type="ORF">FC38_GL000900</name>
</gene>
<dbReference type="Gene3D" id="1.10.4200.10">
    <property type="entry name" value="Triphosphoribosyl-dephospho-CoA protein"/>
    <property type="match status" value="1"/>
</dbReference>
<evidence type="ECO:0000256" key="3">
    <source>
        <dbReference type="ARBA" id="ARBA00022741"/>
    </source>
</evidence>
<protein>
    <recommendedName>
        <fullName evidence="5">Probable 2-(5''-triphosphoribosyl)-3'-dephosphocoenzyme-A synthase</fullName>
        <shortName evidence="5">2-(5''-triphosphoribosyl)-3'-dephospho-CoA synthase</shortName>
        <ecNumber evidence="5">2.4.2.52</ecNumber>
    </recommendedName>
</protein>
<dbReference type="NCBIfam" id="NF002315">
    <property type="entry name" value="PRK01237.1"/>
    <property type="match status" value="1"/>
</dbReference>
<proteinExistence type="inferred from homology"/>
<dbReference type="Proteomes" id="UP000009326">
    <property type="component" value="Unassembled WGS sequence"/>
</dbReference>
<dbReference type="Pfam" id="PF01874">
    <property type="entry name" value="CitG"/>
    <property type="match status" value="1"/>
</dbReference>
<sequence length="274" mass="30404">MTKEIVNHAIKALLYEVVTEPKPGLVDPSNNGSHSDMDAFTFISSSLALEDYFIEAAKLGEQFQEADLTVLFQNLRKAGILAERQMFRATQGVNTHKGAIFALGIFVCAKSYADKNNLNVFSVIKQMCAGLVERDLKQVQHYTTVGATIYKQYGIAGAREMAESGYQVVEQIALPFLIRATGTTNQRLLDTLMKIAAEIPDTTFIKRSGGIDQLSWLKQAMQRYFELGGSKSPEGMQYLHELNDIFVAHNYTIGGCADILIVTVFMALEMEKLV</sequence>
<dbReference type="PANTHER" id="PTHR30201">
    <property type="entry name" value="TRIPHOSPHORIBOSYL-DEPHOSPHO-COA SYNTHASE"/>
    <property type="match status" value="1"/>
</dbReference>
<dbReference type="PANTHER" id="PTHR30201:SF2">
    <property type="entry name" value="2-(5''-TRIPHOSPHORIBOSYL)-3'-DEPHOSPHOCOENZYME-A SYNTHASE"/>
    <property type="match status" value="1"/>
</dbReference>
<dbReference type="AlphaFoldDB" id="I7K2B4"/>
<dbReference type="HAMAP" id="MF_00397">
    <property type="entry name" value="CitG"/>
    <property type="match status" value="1"/>
</dbReference>
<evidence type="ECO:0000256" key="4">
    <source>
        <dbReference type="ARBA" id="ARBA00022840"/>
    </source>
</evidence>
<evidence type="ECO:0000313" key="8">
    <source>
        <dbReference type="Proteomes" id="UP000009326"/>
    </source>
</evidence>
<reference evidence="6 8" key="1">
    <citation type="submission" date="2012-06" db="EMBL/GenBank/DDBJ databases">
        <title>Draft genome sequence of Lactobacillus gigeriorum CRBIP 24.85T, isolated from chicken crop.</title>
        <authorList>
            <person name="Cousin S."/>
            <person name="Ma L."/>
            <person name="Creno S."/>
            <person name="Clermont D."/>
            <person name="Loux V."/>
            <person name="Bizet C."/>
            <person name="Bouchier C."/>
        </authorList>
    </citation>
    <scope>NUCLEOTIDE SEQUENCE [LARGE SCALE GENOMIC DNA]</scope>
    <source>
        <strain evidence="8">CRBIP 24.85T</strain>
        <strain evidence="6">Type strain: CRBIP 24.85</strain>
    </source>
</reference>